<dbReference type="PROSITE" id="PS00409">
    <property type="entry name" value="PROKAR_NTER_METHYL"/>
    <property type="match status" value="1"/>
</dbReference>
<proteinExistence type="predicted"/>
<dbReference type="Pfam" id="PF07963">
    <property type="entry name" value="N_methyl"/>
    <property type="match status" value="1"/>
</dbReference>
<accession>A0A150WPV2</accession>
<dbReference type="Proteomes" id="UP000075320">
    <property type="component" value="Unassembled WGS sequence"/>
</dbReference>
<dbReference type="RefSeq" id="WP_061833919.1">
    <property type="nucleotide sequence ID" value="NZ_LUKE01000001.1"/>
</dbReference>
<sequence length="299" mass="32486">MRSFQIRKNVGGFSLLEILVALGIFALLSLGIAMSINHLFIMQKQISVVDVGDNFSAAFFQHITVPANCETAVRNRQLPTGTNELDLNVSTFRGLLPNASLGITAGTEVDRGLFVNRIFVKQKPGITQGDAVQVGPDPVQDLYRRYTLQLVLRLERARPNQSRAPLPDRVLEVPVLVRNASATTMNTCMLESGAEDSCEIMGGTYANGRCTFPSECTVHGTFITTTCDKSNVTCAPEYTGADRNNAITGRAACPAGSCPTQSGRFSIVRSVQTGKKSWTDVRVTENFYLCMKCGNSTCN</sequence>
<comment type="caution">
    <text evidence="2">The sequence shown here is derived from an EMBL/GenBank/DDBJ whole genome shotgun (WGS) entry which is preliminary data.</text>
</comment>
<protein>
    <recommendedName>
        <fullName evidence="4">Prepilin-type N-terminal cleavage/methylation domain-containing protein</fullName>
    </recommendedName>
</protein>
<dbReference type="EMBL" id="LUKE01000001">
    <property type="protein sequence ID" value="KYG66354.1"/>
    <property type="molecule type" value="Genomic_DNA"/>
</dbReference>
<evidence type="ECO:0000313" key="3">
    <source>
        <dbReference type="Proteomes" id="UP000075320"/>
    </source>
</evidence>
<evidence type="ECO:0000256" key="1">
    <source>
        <dbReference type="SAM" id="Phobius"/>
    </source>
</evidence>
<keyword evidence="1" id="KW-0812">Transmembrane</keyword>
<keyword evidence="1" id="KW-0472">Membrane</keyword>
<dbReference type="AlphaFoldDB" id="A0A150WPV2"/>
<dbReference type="NCBIfam" id="TIGR02532">
    <property type="entry name" value="IV_pilin_GFxxxE"/>
    <property type="match status" value="1"/>
</dbReference>
<gene>
    <name evidence="2" type="ORF">AZI86_04680</name>
</gene>
<name>A0A150WPV2_BDEBC</name>
<feature type="transmembrane region" description="Helical" evidence="1">
    <location>
        <begin position="12"/>
        <end position="36"/>
    </location>
</feature>
<evidence type="ECO:0008006" key="4">
    <source>
        <dbReference type="Google" id="ProtNLM"/>
    </source>
</evidence>
<evidence type="ECO:0000313" key="2">
    <source>
        <dbReference type="EMBL" id="KYG66354.1"/>
    </source>
</evidence>
<keyword evidence="3" id="KW-1185">Reference proteome</keyword>
<dbReference type="InterPro" id="IPR012902">
    <property type="entry name" value="N_methyl_site"/>
</dbReference>
<reference evidence="2 3" key="1">
    <citation type="submission" date="2016-03" db="EMBL/GenBank/DDBJ databases">
        <authorList>
            <person name="Ploux O."/>
        </authorList>
    </citation>
    <scope>NUCLEOTIDE SEQUENCE [LARGE SCALE GENOMIC DNA]</scope>
    <source>
        <strain evidence="2 3">R0</strain>
    </source>
</reference>
<keyword evidence="1" id="KW-1133">Transmembrane helix</keyword>
<organism evidence="2 3">
    <name type="scientific">Bdellovibrio bacteriovorus</name>
    <dbReference type="NCBI Taxonomy" id="959"/>
    <lineage>
        <taxon>Bacteria</taxon>
        <taxon>Pseudomonadati</taxon>
        <taxon>Bdellovibrionota</taxon>
        <taxon>Bdellovibrionia</taxon>
        <taxon>Bdellovibrionales</taxon>
        <taxon>Pseudobdellovibrionaceae</taxon>
        <taxon>Bdellovibrio</taxon>
    </lineage>
</organism>